<sequence length="129" mass="14218">MKKASLLLILAFFGIALQGFSQAATPAAPTSDVYTGKWEMLIIGTPNGDAALTTVLVRKEGKLTGTIIPKTSDQKEEIKISNIEEAEGKITLYFTIQDYDVNVLLEKVDDENLKGSMMNMFDVKAKRMK</sequence>
<evidence type="ECO:0000313" key="3">
    <source>
        <dbReference type="Proteomes" id="UP000253141"/>
    </source>
</evidence>
<keyword evidence="1" id="KW-0732">Signal</keyword>
<evidence type="ECO:0008006" key="4">
    <source>
        <dbReference type="Google" id="ProtNLM"/>
    </source>
</evidence>
<name>A0A369I657_9BACT</name>
<dbReference type="EMBL" id="QPIW01000033">
    <property type="protein sequence ID" value="RDB02983.1"/>
    <property type="molecule type" value="Genomic_DNA"/>
</dbReference>
<protein>
    <recommendedName>
        <fullName evidence="4">DUF4488 domain-containing protein</fullName>
    </recommendedName>
</protein>
<evidence type="ECO:0000313" key="2">
    <source>
        <dbReference type="EMBL" id="RDB02983.1"/>
    </source>
</evidence>
<evidence type="ECO:0000256" key="1">
    <source>
        <dbReference type="SAM" id="SignalP"/>
    </source>
</evidence>
<dbReference type="Proteomes" id="UP000253141">
    <property type="component" value="Unassembled WGS sequence"/>
</dbReference>
<dbReference type="AlphaFoldDB" id="A0A369I657"/>
<dbReference type="RefSeq" id="WP_114463976.1">
    <property type="nucleotide sequence ID" value="NZ_QPIW01000033.1"/>
</dbReference>
<gene>
    <name evidence="2" type="ORF">DVG78_26225</name>
</gene>
<keyword evidence="3" id="KW-1185">Reference proteome</keyword>
<dbReference type="OrthoDB" id="1100674at2"/>
<accession>A0A369I657</accession>
<feature type="signal peptide" evidence="1">
    <location>
        <begin position="1"/>
        <end position="23"/>
    </location>
</feature>
<organism evidence="2 3">
    <name type="scientific">Runella aurantiaca</name>
    <dbReference type="NCBI Taxonomy" id="2282308"/>
    <lineage>
        <taxon>Bacteria</taxon>
        <taxon>Pseudomonadati</taxon>
        <taxon>Bacteroidota</taxon>
        <taxon>Cytophagia</taxon>
        <taxon>Cytophagales</taxon>
        <taxon>Spirosomataceae</taxon>
        <taxon>Runella</taxon>
    </lineage>
</organism>
<proteinExistence type="predicted"/>
<reference evidence="2 3" key="1">
    <citation type="submission" date="2018-07" db="EMBL/GenBank/DDBJ databases">
        <title>Genome analysis of Runella aurantiaca.</title>
        <authorList>
            <person name="Yang X."/>
        </authorList>
    </citation>
    <scope>NUCLEOTIDE SEQUENCE [LARGE SCALE GENOMIC DNA]</scope>
    <source>
        <strain evidence="2 3">YX9</strain>
    </source>
</reference>
<feature type="chain" id="PRO_5016696971" description="DUF4488 domain-containing protein" evidence="1">
    <location>
        <begin position="24"/>
        <end position="129"/>
    </location>
</feature>
<comment type="caution">
    <text evidence="2">The sequence shown here is derived from an EMBL/GenBank/DDBJ whole genome shotgun (WGS) entry which is preliminary data.</text>
</comment>